<evidence type="ECO:0000313" key="2">
    <source>
        <dbReference type="Proteomes" id="UP001281761"/>
    </source>
</evidence>
<comment type="caution">
    <text evidence="1">The sequence shown here is derived from an EMBL/GenBank/DDBJ whole genome shotgun (WGS) entry which is preliminary data.</text>
</comment>
<dbReference type="EMBL" id="JARBJD010000091">
    <property type="protein sequence ID" value="KAK2953438.1"/>
    <property type="molecule type" value="Genomic_DNA"/>
</dbReference>
<dbReference type="InterPro" id="IPR016024">
    <property type="entry name" value="ARM-type_fold"/>
</dbReference>
<dbReference type="SUPFAM" id="SSF48371">
    <property type="entry name" value="ARM repeat"/>
    <property type="match status" value="1"/>
</dbReference>
<accession>A0ABQ9XLZ7</accession>
<keyword evidence="2" id="KW-1185">Reference proteome</keyword>
<dbReference type="Proteomes" id="UP001281761">
    <property type="component" value="Unassembled WGS sequence"/>
</dbReference>
<protein>
    <submittedName>
        <fullName evidence="1">Uncharacterized protein</fullName>
    </submittedName>
</protein>
<organism evidence="1 2">
    <name type="scientific">Blattamonas nauphoetae</name>
    <dbReference type="NCBI Taxonomy" id="2049346"/>
    <lineage>
        <taxon>Eukaryota</taxon>
        <taxon>Metamonada</taxon>
        <taxon>Preaxostyla</taxon>
        <taxon>Oxymonadida</taxon>
        <taxon>Blattamonas</taxon>
    </lineage>
</organism>
<gene>
    <name evidence="1" type="ORF">BLNAU_11572</name>
</gene>
<reference evidence="1 2" key="1">
    <citation type="journal article" date="2022" name="bioRxiv">
        <title>Genomics of Preaxostyla Flagellates Illuminates Evolutionary Transitions and the Path Towards Mitochondrial Loss.</title>
        <authorList>
            <person name="Novak L.V.F."/>
            <person name="Treitli S.C."/>
            <person name="Pyrih J."/>
            <person name="Halakuc P."/>
            <person name="Pipaliya S.V."/>
            <person name="Vacek V."/>
            <person name="Brzon O."/>
            <person name="Soukal P."/>
            <person name="Eme L."/>
            <person name="Dacks J.B."/>
            <person name="Karnkowska A."/>
            <person name="Elias M."/>
            <person name="Hampl V."/>
        </authorList>
    </citation>
    <scope>NUCLEOTIDE SEQUENCE [LARGE SCALE GENOMIC DNA]</scope>
    <source>
        <strain evidence="1">NAU3</strain>
        <tissue evidence="1">Gut</tissue>
    </source>
</reference>
<evidence type="ECO:0000313" key="1">
    <source>
        <dbReference type="EMBL" id="KAK2953438.1"/>
    </source>
</evidence>
<sequence length="789" mass="91647">MNHTSRFLEYVTIHIKHRRQPDTNILETILWKGIDIQTKLTNALIKLVCHPSDTLRTAVLSFLDAIVSKSSHDFSLTDRAPDLLPQLFGRLNPHQIPLNESTIVFHSHAISLLENFFADSAKKYFPSNVMDPIFQLFDQYLPILIAAPVCPNDGHQYFSLLSRMMLFNGIIKSYGSYLRHEQIQPFSGEIGNTILNGLSFLLGFVSTNEARRNLDFSHKNPMTVERWLKGFKHLIALASEGWQFTDVDFLTVVLFLNHRPDSLELCFYSEDQFGLKMKKSLVPYWKFDAKALWTLFTPTQPHHATPLLAAFRKFMGDQDCVTFMKHIWNEWFPSFRNAVDPSKLPFTMEFIPLHTELVELLHHHLSTIEPSRIAWNRVWTDRVRRELDEKYRAFYTHTRDYAVHLSLHPFALDGDQNGGILNFLHGSYLREYGNSLVEPYREEVRREMDASALSSSSPPLILTSELVCCLTDDEIVNIVDRIVALLGSDTLIHEDTFLRIFEFQKRQLGNLNLPDVFRNAERSPAQCLHAFETLLSLPVGLFDQAPLNHLLSTPPSSLQPIPGEWDEVDLKSIGIVKRIINQNRLSDIYDSKKLNMVVLKVVLRTLPQALDHATRHHQPQFEGLITPFVDVLAHYIIQQRDFEDQKIEGRRNFFNQIRSFGRWESTGRLDLFIDFCKLCDQRVIARYLNRTGFFSHFVIALFNLDFDTNNPFFRIILDSKAFHDLDIEEQKTIRRTVPNYLEEGWQDVLEFIFVQGSDVNVFDIPNITKPMLQFVGSNLIRWYRLDEIH</sequence>
<proteinExistence type="predicted"/>
<name>A0ABQ9XLZ7_9EUKA</name>